<reference evidence="7" key="1">
    <citation type="submission" date="2025-08" db="UniProtKB">
        <authorList>
            <consortium name="RefSeq"/>
        </authorList>
    </citation>
    <scope>IDENTIFICATION</scope>
    <source>
        <tissue evidence="7">Seedling</tissue>
    </source>
</reference>
<dbReference type="Pfam" id="PF03018">
    <property type="entry name" value="Dirigent"/>
    <property type="match status" value="1"/>
</dbReference>
<dbReference type="KEGG" id="zju:107413563"/>
<feature type="signal peptide" evidence="4">
    <location>
        <begin position="1"/>
        <end position="30"/>
    </location>
</feature>
<dbReference type="InterPro" id="IPR044859">
    <property type="entry name" value="Allene_oxi_cyc_Dirigent"/>
</dbReference>
<dbReference type="PANTHER" id="PTHR46215">
    <property type="entry name" value="DIRIGENT PROTEIN 24-RELATED"/>
    <property type="match status" value="1"/>
</dbReference>
<evidence type="ECO:0000256" key="1">
    <source>
        <dbReference type="ARBA" id="ARBA00010746"/>
    </source>
</evidence>
<dbReference type="Proteomes" id="UP001652623">
    <property type="component" value="Chromosome 8"/>
</dbReference>
<keyword evidence="6" id="KW-1185">Reference proteome</keyword>
<dbReference type="InParanoid" id="A0A6P3ZDP2"/>
<dbReference type="PANTHER" id="PTHR46215:SF17">
    <property type="entry name" value="DIRIGENT PROTEIN"/>
    <property type="match status" value="1"/>
</dbReference>
<feature type="compositionally biased region" description="Low complexity" evidence="5">
    <location>
        <begin position="95"/>
        <end position="108"/>
    </location>
</feature>
<comment type="function">
    <text evidence="4">Dirigent proteins impart stereoselectivity on the phenoxy radical-coupling reaction, yielding optically active lignans from two molecules of coniferyl alcohol in the biosynthesis of lignans, flavonolignans, and alkaloids and thus plays a central role in plant secondary metabolism.</text>
</comment>
<protein>
    <recommendedName>
        <fullName evidence="4">Dirigent protein</fullName>
    </recommendedName>
</protein>
<comment type="similarity">
    <text evidence="1 4">Belongs to the plant dirigent protein family.</text>
</comment>
<comment type="subcellular location">
    <subcellularLocation>
        <location evidence="4">Secreted</location>
        <location evidence="4">Extracellular space</location>
        <location evidence="4">Apoplast</location>
    </subcellularLocation>
</comment>
<dbReference type="AlphaFoldDB" id="A0A6P3ZDP2"/>
<keyword evidence="3 4" id="KW-0964">Secreted</keyword>
<evidence type="ECO:0000313" key="7">
    <source>
        <dbReference type="RefSeq" id="XP_015877029.4"/>
    </source>
</evidence>
<dbReference type="Gene3D" id="2.40.480.10">
    <property type="entry name" value="Allene oxide cyclase-like"/>
    <property type="match status" value="1"/>
</dbReference>
<feature type="chain" id="PRO_5045002967" description="Dirigent protein" evidence="4">
    <location>
        <begin position="31"/>
        <end position="257"/>
    </location>
</feature>
<sequence>MENLQSTISISTLASIFLLFITITNQPSSARTLINSHHHHNHHKITFLMTNLLNLTHPSPKPATSKLTHDHQLPFSKPIGLFPPSGGVHIPETNPSTPTSGSSSFSSSSSQTLDLSGIGFSFPARATLQELEFGIVTVIEEEVYEANLKGDFFQKLGRAQGMYVASSENGSSHMMAMMVSFGNGDDDGEDGLRFFGVHRTDVVESHIAVIGGTGKFNGANGYATVKAMSVKSNSNASGEEEQADGTRKLLKFNVYLS</sequence>
<keyword evidence="4" id="KW-0732">Signal</keyword>
<dbReference type="GO" id="GO:0048046">
    <property type="term" value="C:apoplast"/>
    <property type="evidence" value="ECO:0007669"/>
    <property type="project" value="UniProtKB-SubCell"/>
</dbReference>
<evidence type="ECO:0000256" key="2">
    <source>
        <dbReference type="ARBA" id="ARBA00011738"/>
    </source>
</evidence>
<organism evidence="6 7">
    <name type="scientific">Ziziphus jujuba</name>
    <name type="common">Chinese jujube</name>
    <name type="synonym">Ziziphus sativa</name>
    <dbReference type="NCBI Taxonomy" id="326968"/>
    <lineage>
        <taxon>Eukaryota</taxon>
        <taxon>Viridiplantae</taxon>
        <taxon>Streptophyta</taxon>
        <taxon>Embryophyta</taxon>
        <taxon>Tracheophyta</taxon>
        <taxon>Spermatophyta</taxon>
        <taxon>Magnoliopsida</taxon>
        <taxon>eudicotyledons</taxon>
        <taxon>Gunneridae</taxon>
        <taxon>Pentapetalae</taxon>
        <taxon>rosids</taxon>
        <taxon>fabids</taxon>
        <taxon>Rosales</taxon>
        <taxon>Rhamnaceae</taxon>
        <taxon>Paliureae</taxon>
        <taxon>Ziziphus</taxon>
    </lineage>
</organism>
<dbReference type="GeneID" id="107413563"/>
<keyword evidence="4" id="KW-0052">Apoplast</keyword>
<name>A0A6P3ZDP2_ZIZJJ</name>
<evidence type="ECO:0000256" key="5">
    <source>
        <dbReference type="SAM" id="MobiDB-lite"/>
    </source>
</evidence>
<dbReference type="RefSeq" id="XP_015877029.4">
    <property type="nucleotide sequence ID" value="XM_016021543.4"/>
</dbReference>
<dbReference type="InterPro" id="IPR004265">
    <property type="entry name" value="Dirigent"/>
</dbReference>
<comment type="subunit">
    <text evidence="2 4">Homodimer.</text>
</comment>
<evidence type="ECO:0000256" key="4">
    <source>
        <dbReference type="RuleBase" id="RU363099"/>
    </source>
</evidence>
<accession>A0A6P3ZDP2</accession>
<dbReference type="GO" id="GO:0009699">
    <property type="term" value="P:phenylpropanoid biosynthetic process"/>
    <property type="evidence" value="ECO:0007669"/>
    <property type="project" value="UniProtKB-ARBA"/>
</dbReference>
<feature type="region of interest" description="Disordered" evidence="5">
    <location>
        <begin position="84"/>
        <end position="108"/>
    </location>
</feature>
<evidence type="ECO:0000256" key="3">
    <source>
        <dbReference type="ARBA" id="ARBA00022525"/>
    </source>
</evidence>
<evidence type="ECO:0000313" key="6">
    <source>
        <dbReference type="Proteomes" id="UP001652623"/>
    </source>
</evidence>
<gene>
    <name evidence="7" type="primary">LOC107413563</name>
</gene>
<proteinExistence type="inferred from homology"/>